<protein>
    <submittedName>
        <fullName evidence="2">Uncharacterized protein</fullName>
    </submittedName>
</protein>
<gene>
    <name evidence="2" type="ORF">NTJ_07941</name>
</gene>
<evidence type="ECO:0000313" key="2">
    <source>
        <dbReference type="EMBL" id="BES95132.1"/>
    </source>
</evidence>
<name>A0ABN7AUS1_9HEMI</name>
<feature type="compositionally biased region" description="Polar residues" evidence="1">
    <location>
        <begin position="36"/>
        <end position="46"/>
    </location>
</feature>
<sequence>MQHWVWKSGKMNHRMGWEGEGTGKRKKEVTAEVKSASGSAQLQKANFPQPEDPWPAIESNEHNMDESNFLLCLHDDYGQK</sequence>
<feature type="compositionally biased region" description="Basic and acidic residues" evidence="1">
    <location>
        <begin position="15"/>
        <end position="31"/>
    </location>
</feature>
<proteinExistence type="predicted"/>
<dbReference type="Proteomes" id="UP001307889">
    <property type="component" value="Chromosome 6"/>
</dbReference>
<feature type="region of interest" description="Disordered" evidence="1">
    <location>
        <begin position="1"/>
        <end position="60"/>
    </location>
</feature>
<dbReference type="EMBL" id="AP028914">
    <property type="protein sequence ID" value="BES95132.1"/>
    <property type="molecule type" value="Genomic_DNA"/>
</dbReference>
<keyword evidence="3" id="KW-1185">Reference proteome</keyword>
<evidence type="ECO:0000256" key="1">
    <source>
        <dbReference type="SAM" id="MobiDB-lite"/>
    </source>
</evidence>
<organism evidence="2 3">
    <name type="scientific">Nesidiocoris tenuis</name>
    <dbReference type="NCBI Taxonomy" id="355587"/>
    <lineage>
        <taxon>Eukaryota</taxon>
        <taxon>Metazoa</taxon>
        <taxon>Ecdysozoa</taxon>
        <taxon>Arthropoda</taxon>
        <taxon>Hexapoda</taxon>
        <taxon>Insecta</taxon>
        <taxon>Pterygota</taxon>
        <taxon>Neoptera</taxon>
        <taxon>Paraneoptera</taxon>
        <taxon>Hemiptera</taxon>
        <taxon>Heteroptera</taxon>
        <taxon>Panheteroptera</taxon>
        <taxon>Cimicomorpha</taxon>
        <taxon>Miridae</taxon>
        <taxon>Dicyphina</taxon>
        <taxon>Nesidiocoris</taxon>
    </lineage>
</organism>
<evidence type="ECO:0000313" key="3">
    <source>
        <dbReference type="Proteomes" id="UP001307889"/>
    </source>
</evidence>
<accession>A0ABN7AUS1</accession>
<reference evidence="2 3" key="1">
    <citation type="submission" date="2023-09" db="EMBL/GenBank/DDBJ databases">
        <title>Nesidiocoris tenuis whole genome shotgun sequence.</title>
        <authorList>
            <person name="Shibata T."/>
            <person name="Shimoda M."/>
            <person name="Kobayashi T."/>
            <person name="Uehara T."/>
        </authorList>
    </citation>
    <scope>NUCLEOTIDE SEQUENCE [LARGE SCALE GENOMIC DNA]</scope>
    <source>
        <strain evidence="2 3">Japan</strain>
    </source>
</reference>